<dbReference type="Proteomes" id="UP000015105">
    <property type="component" value="Chromosome 1D"/>
</dbReference>
<reference evidence="1" key="3">
    <citation type="journal article" date="2017" name="Nature">
        <title>Genome sequence of the progenitor of the wheat D genome Aegilops tauschii.</title>
        <authorList>
            <person name="Luo M.C."/>
            <person name="Gu Y.Q."/>
            <person name="Puiu D."/>
            <person name="Wang H."/>
            <person name="Twardziok S.O."/>
            <person name="Deal K.R."/>
            <person name="Huo N."/>
            <person name="Zhu T."/>
            <person name="Wang L."/>
            <person name="Wang Y."/>
            <person name="McGuire P.E."/>
            <person name="Liu S."/>
            <person name="Long H."/>
            <person name="Ramasamy R.K."/>
            <person name="Rodriguez J.C."/>
            <person name="Van S.L."/>
            <person name="Yuan L."/>
            <person name="Wang Z."/>
            <person name="Xia Z."/>
            <person name="Xiao L."/>
            <person name="Anderson O.D."/>
            <person name="Ouyang S."/>
            <person name="Liang Y."/>
            <person name="Zimin A.V."/>
            <person name="Pertea G."/>
            <person name="Qi P."/>
            <person name="Bennetzen J.L."/>
            <person name="Dai X."/>
            <person name="Dawson M.W."/>
            <person name="Muller H.G."/>
            <person name="Kugler K."/>
            <person name="Rivarola-Duarte L."/>
            <person name="Spannagl M."/>
            <person name="Mayer K.F.X."/>
            <person name="Lu F.H."/>
            <person name="Bevan M.W."/>
            <person name="Leroy P."/>
            <person name="Li P."/>
            <person name="You F.M."/>
            <person name="Sun Q."/>
            <person name="Liu Z."/>
            <person name="Lyons E."/>
            <person name="Wicker T."/>
            <person name="Salzberg S.L."/>
            <person name="Devos K.M."/>
            <person name="Dvorak J."/>
        </authorList>
    </citation>
    <scope>NUCLEOTIDE SEQUENCE [LARGE SCALE GENOMIC DNA]</scope>
    <source>
        <strain evidence="1">cv. AL8/78</strain>
    </source>
</reference>
<proteinExistence type="predicted"/>
<dbReference type="EnsemblPlants" id="AET1Gv20989300.1">
    <property type="protein sequence ID" value="AET1Gv20989300.1"/>
    <property type="gene ID" value="AET1Gv20989300"/>
</dbReference>
<keyword evidence="2" id="KW-1185">Reference proteome</keyword>
<reference evidence="2" key="2">
    <citation type="journal article" date="2017" name="Nat. Plants">
        <title>The Aegilops tauschii genome reveals multiple impacts of transposons.</title>
        <authorList>
            <person name="Zhao G."/>
            <person name="Zou C."/>
            <person name="Li K."/>
            <person name="Wang K."/>
            <person name="Li T."/>
            <person name="Gao L."/>
            <person name="Zhang X."/>
            <person name="Wang H."/>
            <person name="Yang Z."/>
            <person name="Liu X."/>
            <person name="Jiang W."/>
            <person name="Mao L."/>
            <person name="Kong X."/>
            <person name="Jiao Y."/>
            <person name="Jia J."/>
        </authorList>
    </citation>
    <scope>NUCLEOTIDE SEQUENCE [LARGE SCALE GENOMIC DNA]</scope>
    <source>
        <strain evidence="2">cv. AL8/78</strain>
    </source>
</reference>
<protein>
    <submittedName>
        <fullName evidence="1">Uncharacterized protein</fullName>
    </submittedName>
</protein>
<accession>A0A452ZZW6</accession>
<reference evidence="1" key="5">
    <citation type="journal article" date="2021" name="G3 (Bethesda)">
        <title>Aegilops tauschii genome assembly Aet v5.0 features greater sequence contiguity and improved annotation.</title>
        <authorList>
            <person name="Wang L."/>
            <person name="Zhu T."/>
            <person name="Rodriguez J.C."/>
            <person name="Deal K.R."/>
            <person name="Dubcovsky J."/>
            <person name="McGuire P.E."/>
            <person name="Lux T."/>
            <person name="Spannagl M."/>
            <person name="Mayer K.F.X."/>
            <person name="Baldrich P."/>
            <person name="Meyers B.C."/>
            <person name="Huo N."/>
            <person name="Gu Y.Q."/>
            <person name="Zhou H."/>
            <person name="Devos K.M."/>
            <person name="Bennetzen J.L."/>
            <person name="Unver T."/>
            <person name="Budak H."/>
            <person name="Gulick P.J."/>
            <person name="Galiba G."/>
            <person name="Kalapos B."/>
            <person name="Nelson D.R."/>
            <person name="Li P."/>
            <person name="You F.M."/>
            <person name="Luo M.C."/>
            <person name="Dvorak J."/>
        </authorList>
    </citation>
    <scope>NUCLEOTIDE SEQUENCE [LARGE SCALE GENOMIC DNA]</scope>
    <source>
        <strain evidence="1">cv. AL8/78</strain>
    </source>
</reference>
<evidence type="ECO:0000313" key="2">
    <source>
        <dbReference type="Proteomes" id="UP000015105"/>
    </source>
</evidence>
<evidence type="ECO:0000313" key="1">
    <source>
        <dbReference type="EnsemblPlants" id="AET1Gv20989300.1"/>
    </source>
</evidence>
<dbReference type="Gramene" id="AET1Gv20989300.1">
    <property type="protein sequence ID" value="AET1Gv20989300.1"/>
    <property type="gene ID" value="AET1Gv20989300"/>
</dbReference>
<sequence length="73" mass="8866">MFFWMLLHDRVNTRNLLRRKTFVLEEYNCAVLNCQQEETLHHLFWDVNFQGHAGISYVHKDLQTCLFLRPSKI</sequence>
<name>A0A452ZZW6_AEGTS</name>
<organism evidence="1 2">
    <name type="scientific">Aegilops tauschii subsp. strangulata</name>
    <name type="common">Goatgrass</name>
    <dbReference type="NCBI Taxonomy" id="200361"/>
    <lineage>
        <taxon>Eukaryota</taxon>
        <taxon>Viridiplantae</taxon>
        <taxon>Streptophyta</taxon>
        <taxon>Embryophyta</taxon>
        <taxon>Tracheophyta</taxon>
        <taxon>Spermatophyta</taxon>
        <taxon>Magnoliopsida</taxon>
        <taxon>Liliopsida</taxon>
        <taxon>Poales</taxon>
        <taxon>Poaceae</taxon>
        <taxon>BOP clade</taxon>
        <taxon>Pooideae</taxon>
        <taxon>Triticodae</taxon>
        <taxon>Triticeae</taxon>
        <taxon>Triticinae</taxon>
        <taxon>Aegilops</taxon>
    </lineage>
</organism>
<reference evidence="2" key="1">
    <citation type="journal article" date="2014" name="Science">
        <title>Ancient hybridizations among the ancestral genomes of bread wheat.</title>
        <authorList>
            <consortium name="International Wheat Genome Sequencing Consortium,"/>
            <person name="Marcussen T."/>
            <person name="Sandve S.R."/>
            <person name="Heier L."/>
            <person name="Spannagl M."/>
            <person name="Pfeifer M."/>
            <person name="Jakobsen K.S."/>
            <person name="Wulff B.B."/>
            <person name="Steuernagel B."/>
            <person name="Mayer K.F."/>
            <person name="Olsen O.A."/>
        </authorList>
    </citation>
    <scope>NUCLEOTIDE SEQUENCE [LARGE SCALE GENOMIC DNA]</scope>
    <source>
        <strain evidence="2">cv. AL8/78</strain>
    </source>
</reference>
<reference evidence="1" key="4">
    <citation type="submission" date="2019-03" db="UniProtKB">
        <authorList>
            <consortium name="EnsemblPlants"/>
        </authorList>
    </citation>
    <scope>IDENTIFICATION</scope>
</reference>
<dbReference type="AlphaFoldDB" id="A0A452ZZW6"/>